<dbReference type="InterPro" id="IPR017523">
    <property type="entry name" value="Rv3268"/>
</dbReference>
<protein>
    <submittedName>
        <fullName evidence="1">Unannotated protein</fullName>
    </submittedName>
</protein>
<accession>A0A6J7IMJ8</accession>
<dbReference type="Gene3D" id="3.40.50.12780">
    <property type="entry name" value="N-terminal domain of ligase-like"/>
    <property type="match status" value="1"/>
</dbReference>
<organism evidence="1">
    <name type="scientific">freshwater metagenome</name>
    <dbReference type="NCBI Taxonomy" id="449393"/>
    <lineage>
        <taxon>unclassified sequences</taxon>
        <taxon>metagenomes</taxon>
        <taxon>ecological metagenomes</taxon>
    </lineage>
</organism>
<name>A0A6J7IMJ8_9ZZZZ</name>
<reference evidence="1" key="1">
    <citation type="submission" date="2020-05" db="EMBL/GenBank/DDBJ databases">
        <authorList>
            <person name="Chiriac C."/>
            <person name="Salcher M."/>
            <person name="Ghai R."/>
            <person name="Kavagutti S V."/>
        </authorList>
    </citation>
    <scope>NUCLEOTIDE SEQUENCE</scope>
</reference>
<sequence>MSNPIWQALEGRARRRPADPVVTYIDADGQRSELSAKTLANNAAKAANALRDEAFVEPGSRLAFHVPWHWQRSVWTLAAWLTGATVVPGGSPDQCDLVIAGPGEVSGLLGGQFGPAGAGEVWVVSVHPFGLPNPSLPEGCLDAATIARIQPDAFAPEPFSVDAFSVDDDAIAALALVGGASFGQQDLLQRASAIGGSHLLKAGERFAVVGAPVDVLDAWLLGSLVPIACDASIVMAAQGLDGAEISRRESARLIE</sequence>
<gene>
    <name evidence="1" type="ORF">UFOPK3772_00312</name>
</gene>
<dbReference type="InterPro" id="IPR042099">
    <property type="entry name" value="ANL_N_sf"/>
</dbReference>
<dbReference type="SUPFAM" id="SSF56801">
    <property type="entry name" value="Acetyl-CoA synthetase-like"/>
    <property type="match status" value="1"/>
</dbReference>
<proteinExistence type="predicted"/>
<dbReference type="AlphaFoldDB" id="A0A6J7IMJ8"/>
<evidence type="ECO:0000313" key="1">
    <source>
        <dbReference type="EMBL" id="CAB4931985.1"/>
    </source>
</evidence>
<dbReference type="EMBL" id="CAFBNE010000006">
    <property type="protein sequence ID" value="CAB4931985.1"/>
    <property type="molecule type" value="Genomic_DNA"/>
</dbReference>
<dbReference type="NCBIfam" id="TIGR03089">
    <property type="entry name" value="TIGR03089 family protein"/>
    <property type="match status" value="1"/>
</dbReference>